<keyword evidence="3" id="KW-1185">Reference proteome</keyword>
<dbReference type="Proteomes" id="UP000309038">
    <property type="component" value="Unassembled WGS sequence"/>
</dbReference>
<evidence type="ECO:0000313" key="2">
    <source>
        <dbReference type="EMBL" id="THG97019.1"/>
    </source>
</evidence>
<protein>
    <submittedName>
        <fullName evidence="2">Uncharacterized protein</fullName>
    </submittedName>
</protein>
<accession>A0A4S4KK73</accession>
<comment type="caution">
    <text evidence="2">The sequence shown here is derived from an EMBL/GenBank/DDBJ whole genome shotgun (WGS) entry which is preliminary data.</text>
</comment>
<proteinExistence type="predicted"/>
<feature type="region of interest" description="Disordered" evidence="1">
    <location>
        <begin position="1"/>
        <end position="88"/>
    </location>
</feature>
<organism evidence="2 3">
    <name type="scientific">Hermanssonia centrifuga</name>
    <dbReference type="NCBI Taxonomy" id="98765"/>
    <lineage>
        <taxon>Eukaryota</taxon>
        <taxon>Fungi</taxon>
        <taxon>Dikarya</taxon>
        <taxon>Basidiomycota</taxon>
        <taxon>Agaricomycotina</taxon>
        <taxon>Agaricomycetes</taxon>
        <taxon>Polyporales</taxon>
        <taxon>Meruliaceae</taxon>
        <taxon>Hermanssonia</taxon>
    </lineage>
</organism>
<name>A0A4S4KK73_9APHY</name>
<dbReference type="AlphaFoldDB" id="A0A4S4KK73"/>
<feature type="compositionally biased region" description="Polar residues" evidence="1">
    <location>
        <begin position="39"/>
        <end position="60"/>
    </location>
</feature>
<reference evidence="2 3" key="1">
    <citation type="submission" date="2019-02" db="EMBL/GenBank/DDBJ databases">
        <title>Genome sequencing of the rare red list fungi Phlebia centrifuga.</title>
        <authorList>
            <person name="Buettner E."/>
            <person name="Kellner H."/>
        </authorList>
    </citation>
    <scope>NUCLEOTIDE SEQUENCE [LARGE SCALE GENOMIC DNA]</scope>
    <source>
        <strain evidence="2 3">DSM 108282</strain>
    </source>
</reference>
<dbReference type="EMBL" id="SGPJ01000194">
    <property type="protein sequence ID" value="THG97019.1"/>
    <property type="molecule type" value="Genomic_DNA"/>
</dbReference>
<feature type="compositionally biased region" description="Polar residues" evidence="1">
    <location>
        <begin position="1"/>
        <end position="31"/>
    </location>
</feature>
<sequence>MCAPITSSSYTEITSPSGFSPSRTTKASSSPHIGVASSAKISSPDYTSASASKVTSPPEITSSTSAYATSSPSRIAASSSPAPAATTATNGVSHGFPGQFSGCCRHACIKAKAIEVVHWKCSTVMLYVWTAQKVQVKSVKSDRYRWFEILR</sequence>
<evidence type="ECO:0000313" key="3">
    <source>
        <dbReference type="Proteomes" id="UP000309038"/>
    </source>
</evidence>
<evidence type="ECO:0000256" key="1">
    <source>
        <dbReference type="SAM" id="MobiDB-lite"/>
    </source>
</evidence>
<feature type="compositionally biased region" description="Low complexity" evidence="1">
    <location>
        <begin position="61"/>
        <end position="88"/>
    </location>
</feature>
<gene>
    <name evidence="2" type="ORF">EW026_g4911</name>
</gene>